<sequence length="3150" mass="358445">MNELHEAVEAKVVILLVTDSTKVKRVELQKWLLRRLYRPLRPLIHDNVRILHVSATRLSSLMQTQTVQQRATHTYTLDNLPNPDDFYDKIYRLMPNTRIITLCNKYKVVFVVDVTCSLATVDYYTGDVVISEVFESLRKSIHGLVQQSILKDLDRDKELQFEPEISITVIAESSHFASNANVFKFLEQFPTMKVLLQNVIVTKTNVSKILFKLQSELSDYQRRVVELREKVKRVKQFRVPYRMDTENEEETEFSDVKNIWRLGSGGGNLAYSLNAGLFATRLCPNDGFASLVIITDGVVKSTLVQMSEEDDVIQELCREDISCNIIQVGSGQGFNPMCSFGLVPDNELLRFVAAATGGIFLYARDCPNDTSSESLKDGIASNYYHSFFLLREASFSKKKTESRYASISDKPDRPVDVPRERRVYGSHNVLDFNFYNFPWDTRSLSPPVETILTRYKEYTLHINVQQIISFRIRQGFIVESVEIVRKMIHISLVRSWLPNIMIQYKIKALWPGENRGLIRLRVPRIEINVVADIRFSMYFIRVQTGLDNDSRHPSFAKVIRLDKFLTSIYETDELLNEQLFYKAQKDIIAQRNLGAAIDRVEKIKQFWCVLDQSPFRLDGKCWYDQIAFQLIASPTTVIHVSRKIFSKSSLIAAPKRAALSRLRLLLGLWASFEISKEEYIKLFSSHEGDKACAFSFCKLNLRPVYGSLFLFTLSFFNVNPNTRQREADKVRNMIADALSFFNVVTDNKDDHELWADKVGKKIAEAFSFFNVDMNAHQTEADKFRTIIDEDSYGREDETYYICRRPLSSLIVPDMDEADQNSAVEIIPAGYRSIVQSYLRCRQWSWLDDVEDIVSRISIRTVPLQDLALQYLFQARLDEKYMLVYHQGNLQIFYREIDFGADENEDGIRTSTVCGVQYIVVTDSQKGCIHTKLLMEPSEDNYLKDRYEPIADAIEARDRRVMSHMVTFDQIYQIGASHCKQRMQSQFRLSNLFNLSVLLRSSPILVANYYIPCSKSTSLSPSPRMEVLPRSNEATPKLTLSGFKQTPQLNLKSRGKDTPNFPGNRDDAPNARTRRQKSSADNEQIADMILEAIASGSLQDADINLLLLHWFVQKTLLKHTDGAIDTTQNCSQDSLLNELNDGISKARGQLNGTATIQLVHNLQETRCFVKRVNNTSVAVIIIPSIEAMLNSLSKTPPVNENEARHLSILLFLCRRLAPLHGGMSSDLPSQLDDLILEPTSLQGSARTALSPTILSGGFLGDKNIARMSDQTRIMSCIANFYAHGFVKSIYGSILQKHQVAAADFRKAIETCVETSLDMDISAFVNVHIRAALSDNDSNLYDIRKRFRDILGQYFELVASGDDEFQNIYYYRPPSKEGETGMNLADVFTFAETPLFIKLECTFKKPPPPPTIGITREETQQEIQTDETNSTFSTAKMYSEYQATYVRFPVSDLPTSYECTIHDKYYDFSPDAIGTSNSPVESADGTSATLHMTCLTLPSIDEHKKPSPGFVELNDVPSALHVLQSIETYTKEIQEALGKTRSSIGRLLRDEILHKLLKLQPYDRTTLTYIQEQLETNKQGEVIDEIKADQKKSLDQKKAIDQDESFSTTYKIPLCFIHQDRGQQRFLQELVKFDMKPFILNKVEEYYYISKCDPMEESDKCNLSGSTLVESENVPNISDNNQNIIESTGHSDGGRGLGIVLMSPTEPDPSSRMDTAIFQKNQLFWLLLAPEIGFVSLYFYSKVISRSERTTIIDEIKKYILNVCVRVNQLTLLDELSETHLCSNYLVPPDGAESASGDGTEKSDKKESEKFAYGQFECPLVYKTIFPLHWRLRPNQALAGITSSLLNWFAVSNRKHMYVVPDKDHIVYIKLSEISRPPPVVDSENAAEPDQQINASPYINGTVSANEQSTQPTQQPAADETKSPQTPNLDSPNPWRGTQPKFGLLVEVYGLNLPGAKITVDLVSSLESKLTTSVTLSVISTHLARNVAAKLSYEASIDVEFILPTKKTPSRTAIFYIPKFVKNTASLLFYFKQNLLGYLNTLNGPEAAFTVKRYHHGKYVKATLPADSEKKLPQLTDPYLGDMAFYYNPNPAMRAPLFETSVGQGISGMILTLQNQEGLPVFKLPSQDRTDHDDTDMSTIIEYLQAQQSTPQSTPRITPRLPPRDISGRLTTASKNCNYKMLVEMWSQGPINSDTLIERIIRSFRQSLCDYCIELSVSKSLRYYAADNLETVALAIPENNELDDRPNSRLPFPSLDSHLQRVFVEPVFEILKKSAEWQNPVVSMLDITFETPSCISEELLKEISIFMTDIHTALNPTIWSQVSVKTCQLDDHQTDESDHKRRVHMKLETLPTKPTKYILVGGLKELGAPKQHKPTSRRNSVGNERSLLRRNSVDEFMPRRAFQHRQATEELMMNRPSQNAHEGQSQQNQEYHQSCFVIMAVDGFSLTLYTYNLNESYKDQIFKSINKLMDWHNQRTRLLNSILYQKMGLFYHTNTLPVKSRASVTTVPNTPRVPPNTSVQRSVTIYSNSLDTTNVNLLISDKFPSRMRPDHRDEERKSFALSVDMRAELTKLVTNDLDSAANVSIISVLDVDETLKNAFAETPAEHSAKSPKTGIKGPHNQNNPKQRKLSETSRDEEDLLQKYGRPFLDSCVRKARISQTNAIASKISENWARTREQLDDVNAKTALSNSTFTCLLRIGSAIHFLEQQGSSKETTALQFNTTIETLLKEYASYLESIGMTMVIFGDAESNLIHNKDDGLPSFTSKIVIDGDLSITAPAVFTAKVCSVGIILCEVRMEGTLASLSLYSLTRSAVDDGDTSNGLTELREECHKIKQLLHFKSFIYDFHLRYLTNILKTPEAAPSIDVLELLKHFINSHPEPRKYARHRIYHGTFVRELENIEEDSLFTYVIKNPQRYGFRPIYHGEETIGCFTTAFCTNQEDPERCKCLLILRASSKQPSDNGSFLLDYDIISFYDCEGHEQVPPSNDEPRMSVHERRNVLNQGKQKINATIERAIECYARDKLWEQLESTKNPSNINSADFINLTQCWCSRLLSILQPEFHEFLDLHLDWSKVLDFLATYYSDNVREVNDDGVRHLVIFNPFLSGHLMHFVLNPSSGVRVNAVCREEPHKYEPQFTADIMRTIGYFIWRQIVS</sequence>
<keyword evidence="4" id="KW-1185">Reference proteome</keyword>
<accession>A0A9N9FL55</accession>
<evidence type="ECO:0000256" key="1">
    <source>
        <dbReference type="SAM" id="Coils"/>
    </source>
</evidence>
<evidence type="ECO:0000313" key="3">
    <source>
        <dbReference type="EMBL" id="CAG8541032.1"/>
    </source>
</evidence>
<dbReference type="PANTHER" id="PTHR14918:SF3">
    <property type="entry name" value="KICSTOR COMPLEX PROTEIN SZT2"/>
    <property type="match status" value="1"/>
</dbReference>
<feature type="region of interest" description="Disordered" evidence="2">
    <location>
        <begin position="1900"/>
        <end position="1933"/>
    </location>
</feature>
<evidence type="ECO:0000256" key="2">
    <source>
        <dbReference type="SAM" id="MobiDB-lite"/>
    </source>
</evidence>
<gene>
    <name evidence="3" type="ORF">PBRASI_LOCUS4588</name>
</gene>
<keyword evidence="1" id="KW-0175">Coiled coil</keyword>
<name>A0A9N9FL55_9GLOM</name>
<feature type="compositionally biased region" description="Polar residues" evidence="2">
    <location>
        <begin position="1041"/>
        <end position="1050"/>
    </location>
</feature>
<feature type="coiled-coil region" evidence="1">
    <location>
        <begin position="210"/>
        <end position="237"/>
    </location>
</feature>
<evidence type="ECO:0000313" key="4">
    <source>
        <dbReference type="Proteomes" id="UP000789739"/>
    </source>
</evidence>
<dbReference type="EMBL" id="CAJVPI010000485">
    <property type="protein sequence ID" value="CAG8541032.1"/>
    <property type="molecule type" value="Genomic_DNA"/>
</dbReference>
<comment type="caution">
    <text evidence="3">The sequence shown here is derived from an EMBL/GenBank/DDBJ whole genome shotgun (WGS) entry which is preliminary data.</text>
</comment>
<feature type="region of interest" description="Disordered" evidence="2">
    <location>
        <begin position="2146"/>
        <end position="2167"/>
    </location>
</feature>
<dbReference type="GO" id="GO:0005777">
    <property type="term" value="C:peroxisome"/>
    <property type="evidence" value="ECO:0007669"/>
    <property type="project" value="InterPro"/>
</dbReference>
<dbReference type="OrthoDB" id="43547at2759"/>
<feature type="region of interest" description="Disordered" evidence="2">
    <location>
        <begin position="2600"/>
        <end position="2634"/>
    </location>
</feature>
<feature type="region of interest" description="Disordered" evidence="2">
    <location>
        <begin position="1017"/>
        <end position="1080"/>
    </location>
</feature>
<dbReference type="PANTHER" id="PTHR14918">
    <property type="entry name" value="KICSTOR COMPLEX PROTEIN SZT2"/>
    <property type="match status" value="1"/>
</dbReference>
<reference evidence="3" key="1">
    <citation type="submission" date="2021-06" db="EMBL/GenBank/DDBJ databases">
        <authorList>
            <person name="Kallberg Y."/>
            <person name="Tangrot J."/>
            <person name="Rosling A."/>
        </authorList>
    </citation>
    <scope>NUCLEOTIDE SEQUENCE</scope>
    <source>
        <strain evidence="3">BR232B</strain>
    </source>
</reference>
<protein>
    <submittedName>
        <fullName evidence="3">364_t:CDS:1</fullName>
    </submittedName>
</protein>
<feature type="compositionally biased region" description="Polar residues" evidence="2">
    <location>
        <begin position="1900"/>
        <end position="1914"/>
    </location>
</feature>
<dbReference type="Proteomes" id="UP000789739">
    <property type="component" value="Unassembled WGS sequence"/>
</dbReference>
<dbReference type="InterPro" id="IPR033228">
    <property type="entry name" value="SZT2"/>
</dbReference>
<proteinExistence type="predicted"/>
<organism evidence="3 4">
    <name type="scientific">Paraglomus brasilianum</name>
    <dbReference type="NCBI Taxonomy" id="144538"/>
    <lineage>
        <taxon>Eukaryota</taxon>
        <taxon>Fungi</taxon>
        <taxon>Fungi incertae sedis</taxon>
        <taxon>Mucoromycota</taxon>
        <taxon>Glomeromycotina</taxon>
        <taxon>Glomeromycetes</taxon>
        <taxon>Paraglomerales</taxon>
        <taxon>Paraglomeraceae</taxon>
        <taxon>Paraglomus</taxon>
    </lineage>
</organism>